<evidence type="ECO:0000313" key="3">
    <source>
        <dbReference type="Proteomes" id="UP001174934"/>
    </source>
</evidence>
<accession>A0AA40C8H5</accession>
<sequence>MTHPESRMPAHADAITRHTVIDQRLKKHIPALMDVKYYGAIYERAERQTFRNIYHSLNAPRFVSVGYVAWLMDRFVWDELKGQLGNEPFPFEHSAPDMRLGMQGSHSMLYWEYSGAFLSDPTKDTVPPPVPAPAPAPGSAPTPAPAPLSGLAPVEAIGEAAASSTASMDVDDGPETDEGCDEILQDILNLVVDKFPDGAILWPEYIWNKLYRGVPYPRGGYCFAMPIRPGSESFVDPKVMAQLETLLSPWILAKVGPVPQAGGAYCISIALAATADPNNIKVLASLNETWQEVVNWDKDGQPADLHNFILVAWMTRLGWSVQGYRPREVTE</sequence>
<dbReference type="EMBL" id="JAULSR010000002">
    <property type="protein sequence ID" value="KAK0628489.1"/>
    <property type="molecule type" value="Genomic_DNA"/>
</dbReference>
<reference evidence="2" key="1">
    <citation type="submission" date="2023-06" db="EMBL/GenBank/DDBJ databases">
        <title>Genome-scale phylogeny and comparative genomics of the fungal order Sordariales.</title>
        <authorList>
            <consortium name="Lawrence Berkeley National Laboratory"/>
            <person name="Hensen N."/>
            <person name="Bonometti L."/>
            <person name="Westerberg I."/>
            <person name="Brannstrom I.O."/>
            <person name="Guillou S."/>
            <person name="Cros-Aarteil S."/>
            <person name="Calhoun S."/>
            <person name="Haridas S."/>
            <person name="Kuo A."/>
            <person name="Mondo S."/>
            <person name="Pangilinan J."/>
            <person name="Riley R."/>
            <person name="LaButti K."/>
            <person name="Andreopoulos B."/>
            <person name="Lipzen A."/>
            <person name="Chen C."/>
            <person name="Yanf M."/>
            <person name="Daum C."/>
            <person name="Ng V."/>
            <person name="Clum A."/>
            <person name="Steindorff A."/>
            <person name="Ohm R."/>
            <person name="Martin F."/>
            <person name="Silar P."/>
            <person name="Natvig D."/>
            <person name="Lalanne C."/>
            <person name="Gautier V."/>
            <person name="Ament-velasquez S.L."/>
            <person name="Kruys A."/>
            <person name="Hutchinson M.I."/>
            <person name="Powell A.J."/>
            <person name="Barry K."/>
            <person name="Miller A.N."/>
            <person name="Grigoriev I.V."/>
            <person name="Debuchy R."/>
            <person name="Gladieux P."/>
            <person name="Thoren M.H."/>
            <person name="Johannesson H."/>
        </authorList>
    </citation>
    <scope>NUCLEOTIDE SEQUENCE</scope>
    <source>
        <strain evidence="2">SMH3391-2</strain>
    </source>
</reference>
<comment type="caution">
    <text evidence="2">The sequence shown here is derived from an EMBL/GenBank/DDBJ whole genome shotgun (WGS) entry which is preliminary data.</text>
</comment>
<gene>
    <name evidence="2" type="ORF">B0T17DRAFT_631918</name>
</gene>
<dbReference type="Proteomes" id="UP001174934">
    <property type="component" value="Unassembled WGS sequence"/>
</dbReference>
<organism evidence="2 3">
    <name type="scientific">Bombardia bombarda</name>
    <dbReference type="NCBI Taxonomy" id="252184"/>
    <lineage>
        <taxon>Eukaryota</taxon>
        <taxon>Fungi</taxon>
        <taxon>Dikarya</taxon>
        <taxon>Ascomycota</taxon>
        <taxon>Pezizomycotina</taxon>
        <taxon>Sordariomycetes</taxon>
        <taxon>Sordariomycetidae</taxon>
        <taxon>Sordariales</taxon>
        <taxon>Lasiosphaeriaceae</taxon>
        <taxon>Bombardia</taxon>
    </lineage>
</organism>
<protein>
    <submittedName>
        <fullName evidence="2">Uncharacterized protein</fullName>
    </submittedName>
</protein>
<feature type="region of interest" description="Disordered" evidence="1">
    <location>
        <begin position="122"/>
        <end position="149"/>
    </location>
</feature>
<evidence type="ECO:0000313" key="2">
    <source>
        <dbReference type="EMBL" id="KAK0628489.1"/>
    </source>
</evidence>
<name>A0AA40C8H5_9PEZI</name>
<keyword evidence="3" id="KW-1185">Reference proteome</keyword>
<feature type="compositionally biased region" description="Pro residues" evidence="1">
    <location>
        <begin position="126"/>
        <end position="146"/>
    </location>
</feature>
<evidence type="ECO:0000256" key="1">
    <source>
        <dbReference type="SAM" id="MobiDB-lite"/>
    </source>
</evidence>
<proteinExistence type="predicted"/>
<dbReference type="AlphaFoldDB" id="A0AA40C8H5"/>